<feature type="region of interest" description="Disordered" evidence="1">
    <location>
        <begin position="413"/>
        <end position="452"/>
    </location>
</feature>
<evidence type="ECO:0000313" key="3">
    <source>
        <dbReference type="EMBL" id="OWK34140.1"/>
    </source>
</evidence>
<evidence type="ECO:0000259" key="2">
    <source>
        <dbReference type="Pfam" id="PF01609"/>
    </source>
</evidence>
<dbReference type="Proteomes" id="UP000214646">
    <property type="component" value="Unassembled WGS sequence"/>
</dbReference>
<dbReference type="SUPFAM" id="SSF53098">
    <property type="entry name" value="Ribonuclease H-like"/>
    <property type="match status" value="1"/>
</dbReference>
<dbReference type="EMBL" id="NIDE01000020">
    <property type="protein sequence ID" value="OWK34140.1"/>
    <property type="molecule type" value="Genomic_DNA"/>
</dbReference>
<sequence>MDAAAIYQRFVEQAPAAVLIHGLIQSCMSPEFLDQTAAPHLPASPNPRQLAFADLVEILLPVVFGSATSVRHSYRQATHMHAVATLKCVYERLDRTPPAAVAALVGAVADRVGPLFDTPATGPLRFRTLDGNHLAATQNRLADLAGRPAPLPGQAIVLRDQATGVFVRILLHEDGHANERALHAQLMPAFEPGDVVIADSSFCTEGFLTGVQARGAASVVRHHGGVGLTPVGDRIDHGLVPTGRVYETRVQYAQTALVLRLVEIELCQPTREGITVVGVLTDVPAETLPAPDVAATYLRRRTIEVAFQELADGLRGEVDTLAYPKAALFAFGLAVAVYNLLQVVRRAAEHHAVASGEPIPDPVSPVLLGHEVRSFAAGVATALNGNPDMPTPAWTVERLRAWVKTLARRLTDGRYAKSKRGHRKARPKTPKAPKGSHTATARVLEQRRIKSQ</sequence>
<evidence type="ECO:0000313" key="9">
    <source>
        <dbReference type="Proteomes" id="UP000214646"/>
    </source>
</evidence>
<dbReference type="EMBL" id="NIDE01000019">
    <property type="protein sequence ID" value="OWK35176.1"/>
    <property type="molecule type" value="Genomic_DNA"/>
</dbReference>
<protein>
    <recommendedName>
        <fullName evidence="2">Transposase IS4-like domain-containing protein</fullName>
    </recommendedName>
</protein>
<dbReference type="InterPro" id="IPR002559">
    <property type="entry name" value="Transposase_11"/>
</dbReference>
<evidence type="ECO:0000256" key="1">
    <source>
        <dbReference type="SAM" id="MobiDB-lite"/>
    </source>
</evidence>
<evidence type="ECO:0000313" key="7">
    <source>
        <dbReference type="EMBL" id="OWK44292.1"/>
    </source>
</evidence>
<dbReference type="EMBL" id="NIDE01000001">
    <property type="protein sequence ID" value="OWK47315.1"/>
    <property type="molecule type" value="Genomic_DNA"/>
</dbReference>
<dbReference type="GO" id="GO:0006313">
    <property type="term" value="P:DNA transposition"/>
    <property type="evidence" value="ECO:0007669"/>
    <property type="project" value="InterPro"/>
</dbReference>
<feature type="compositionally biased region" description="Basic residues" evidence="1">
    <location>
        <begin position="416"/>
        <end position="431"/>
    </location>
</feature>
<dbReference type="RefSeq" id="WP_088252438.1">
    <property type="nucleotide sequence ID" value="NZ_NIDE01000001.1"/>
</dbReference>
<proteinExistence type="predicted"/>
<gene>
    <name evidence="8" type="ORF">FRUB_01014</name>
    <name evidence="7" type="ORF">FRUB_02224</name>
    <name evidence="6" type="ORF">FRUB_05342</name>
    <name evidence="5" type="ORF">FRUB_07236</name>
    <name evidence="4" type="ORF">FRUB_10018</name>
    <name evidence="3" type="ORF">FRUB_10111</name>
</gene>
<dbReference type="InterPro" id="IPR012337">
    <property type="entry name" value="RNaseH-like_sf"/>
</dbReference>
<name>A0A225DHF2_9BACT</name>
<reference evidence="6" key="2">
    <citation type="journal article" date="2018" name="Appl. Environ. Microbiol.">
        <title>Genome Analysis of Fimbriiglobus ruber SP5(T), a Planctomycete with Confirmed Chitinolytic Capability.</title>
        <authorList>
            <person name="Ravin N.V."/>
            <person name="Rakitin A.L."/>
            <person name="Ivanova A.A."/>
            <person name="Beletsky A.V."/>
            <person name="Kulichevskaya I.S."/>
            <person name="Mardanov A.V."/>
            <person name="Dedysh S.N."/>
        </authorList>
    </citation>
    <scope>NUCLEOTIDE SEQUENCE</scope>
    <source>
        <strain evidence="6">SP5</strain>
    </source>
</reference>
<dbReference type="GO" id="GO:0004803">
    <property type="term" value="F:transposase activity"/>
    <property type="evidence" value="ECO:0007669"/>
    <property type="project" value="InterPro"/>
</dbReference>
<reference evidence="9" key="1">
    <citation type="submission" date="2017-06" db="EMBL/GenBank/DDBJ databases">
        <title>Genome analysis of Fimbriiglobus ruber SP5, the first member of the order Planctomycetales with confirmed chitinolytic capability.</title>
        <authorList>
            <person name="Ravin N.V."/>
            <person name="Rakitin A.L."/>
            <person name="Ivanova A.A."/>
            <person name="Beletsky A.V."/>
            <person name="Kulichevskaya I.S."/>
            <person name="Mardanov A.V."/>
            <person name="Dedysh S.N."/>
        </authorList>
    </citation>
    <scope>NUCLEOTIDE SEQUENCE [LARGE SCALE GENOMIC DNA]</scope>
    <source>
        <strain evidence="9">SP5</strain>
    </source>
</reference>
<dbReference type="EMBL" id="NIDE01000003">
    <property type="protein sequence ID" value="OWK44292.1"/>
    <property type="molecule type" value="Genomic_DNA"/>
</dbReference>
<organism evidence="6 9">
    <name type="scientific">Fimbriiglobus ruber</name>
    <dbReference type="NCBI Taxonomy" id="1908690"/>
    <lineage>
        <taxon>Bacteria</taxon>
        <taxon>Pseudomonadati</taxon>
        <taxon>Planctomycetota</taxon>
        <taxon>Planctomycetia</taxon>
        <taxon>Gemmatales</taxon>
        <taxon>Gemmataceae</taxon>
        <taxon>Fimbriiglobus</taxon>
    </lineage>
</organism>
<dbReference type="AlphaFoldDB" id="A0A225DHF2"/>
<dbReference type="EMBL" id="NIDE01000014">
    <property type="protein sequence ID" value="OWK38116.1"/>
    <property type="molecule type" value="Genomic_DNA"/>
</dbReference>
<evidence type="ECO:0000313" key="6">
    <source>
        <dbReference type="EMBL" id="OWK40423.1"/>
    </source>
</evidence>
<evidence type="ECO:0000313" key="5">
    <source>
        <dbReference type="EMBL" id="OWK38116.1"/>
    </source>
</evidence>
<dbReference type="Pfam" id="PF01609">
    <property type="entry name" value="DDE_Tnp_1"/>
    <property type="match status" value="1"/>
</dbReference>
<feature type="domain" description="Transposase IS4-like" evidence="2">
    <location>
        <begin position="158"/>
        <end position="340"/>
    </location>
</feature>
<dbReference type="EMBL" id="NIDE01000008">
    <property type="protein sequence ID" value="OWK40423.1"/>
    <property type="molecule type" value="Genomic_DNA"/>
</dbReference>
<evidence type="ECO:0000313" key="8">
    <source>
        <dbReference type="EMBL" id="OWK47315.1"/>
    </source>
</evidence>
<evidence type="ECO:0000313" key="4">
    <source>
        <dbReference type="EMBL" id="OWK35176.1"/>
    </source>
</evidence>
<dbReference type="OrthoDB" id="231179at2"/>
<accession>A0A225DHF2</accession>
<dbReference type="GO" id="GO:0003677">
    <property type="term" value="F:DNA binding"/>
    <property type="evidence" value="ECO:0007669"/>
    <property type="project" value="InterPro"/>
</dbReference>
<comment type="caution">
    <text evidence="6">The sequence shown here is derived from an EMBL/GenBank/DDBJ whole genome shotgun (WGS) entry which is preliminary data.</text>
</comment>
<keyword evidence="9" id="KW-1185">Reference proteome</keyword>